<comment type="caution">
    <text evidence="6">The sequence shown here is derived from an EMBL/GenBank/DDBJ whole genome shotgun (WGS) entry which is preliminary data.</text>
</comment>
<dbReference type="Pfam" id="PF04472">
    <property type="entry name" value="SepF"/>
    <property type="match status" value="1"/>
</dbReference>
<dbReference type="PANTHER" id="PTHR35798">
    <property type="entry name" value="CELL DIVISION PROTEIN SEPF"/>
    <property type="match status" value="1"/>
</dbReference>
<dbReference type="Gene3D" id="3.30.110.150">
    <property type="entry name" value="SepF-like protein"/>
    <property type="match status" value="1"/>
</dbReference>
<keyword evidence="5" id="KW-0963">Cytoplasm</keyword>
<dbReference type="InterPro" id="IPR007561">
    <property type="entry name" value="Cell_div_SepF/SepF-rel"/>
</dbReference>
<dbReference type="InterPro" id="IPR023052">
    <property type="entry name" value="Cell_div_SepF"/>
</dbReference>
<keyword evidence="7" id="KW-1185">Reference proteome</keyword>
<comment type="subcellular location">
    <subcellularLocation>
        <location evidence="5">Cytoplasm</location>
    </subcellularLocation>
    <text evidence="5">Localizes to the division site, in a FtsZ-dependent manner.</text>
</comment>
<dbReference type="PANTHER" id="PTHR35798:SF1">
    <property type="entry name" value="CELL DIVISION PROTEIN SEPF"/>
    <property type="match status" value="1"/>
</dbReference>
<comment type="function">
    <text evidence="4 5">Cell division protein that is part of the divisome complex and is recruited early to the Z-ring. Probably stimulates Z-ring formation, perhaps through the cross-linking of FtsZ protofilaments. Its function overlaps with FtsA.</text>
</comment>
<dbReference type="eggNOG" id="COG1799">
    <property type="taxonomic scope" value="Bacteria"/>
</dbReference>
<evidence type="ECO:0000256" key="4">
    <source>
        <dbReference type="ARBA" id="ARBA00044936"/>
    </source>
</evidence>
<keyword evidence="3 5" id="KW-0131">Cell cycle</keyword>
<proteinExistence type="inferred from homology"/>
<evidence type="ECO:0000256" key="2">
    <source>
        <dbReference type="ARBA" id="ARBA00023210"/>
    </source>
</evidence>
<protein>
    <recommendedName>
        <fullName evidence="5">Cell division protein SepF</fullName>
    </recommendedName>
</protein>
<keyword evidence="1 5" id="KW-0132">Cell division</keyword>
<dbReference type="InterPro" id="IPR038594">
    <property type="entry name" value="SepF-like_sf"/>
</dbReference>
<evidence type="ECO:0000256" key="1">
    <source>
        <dbReference type="ARBA" id="ARBA00022618"/>
    </source>
</evidence>
<dbReference type="EMBL" id="CAKP01000067">
    <property type="protein sequence ID" value="CCJ33386.1"/>
    <property type="molecule type" value="Genomic_DNA"/>
</dbReference>
<dbReference type="GO" id="GO:0043093">
    <property type="term" value="P:FtsZ-dependent cytokinesis"/>
    <property type="evidence" value="ECO:0007669"/>
    <property type="project" value="UniProtKB-UniRule"/>
</dbReference>
<dbReference type="Proteomes" id="UP000007652">
    <property type="component" value="Unassembled WGS sequence"/>
</dbReference>
<evidence type="ECO:0000256" key="5">
    <source>
        <dbReference type="HAMAP-Rule" id="MF_01197"/>
    </source>
</evidence>
<keyword evidence="2 5" id="KW-0717">Septation</keyword>
<comment type="subunit">
    <text evidence="5">Homodimer. Interacts with FtsZ.</text>
</comment>
<gene>
    <name evidence="5" type="primary">sepF</name>
    <name evidence="6" type="ORF">CAAU_1302</name>
</gene>
<organism evidence="6 7">
    <name type="scientific">Caloramator australicus RC3</name>
    <dbReference type="NCBI Taxonomy" id="857293"/>
    <lineage>
        <taxon>Bacteria</taxon>
        <taxon>Bacillati</taxon>
        <taxon>Bacillota</taxon>
        <taxon>Clostridia</taxon>
        <taxon>Eubacteriales</taxon>
        <taxon>Clostridiaceae</taxon>
        <taxon>Caloramator</taxon>
    </lineage>
</organism>
<dbReference type="OrthoDB" id="9815206at2"/>
<sequence length="141" mass="16040">MPNKILKPFNKVMGVLGLGEEEEEEIKEEEDKEIEGINKVVSINSFKTMFPKVLLKRPQELEDTIDIIEAIKEKKIVVLNMVNLYRDLAQRMLDIIIGGSYALGGDIEEIAKSVYLVAPEAVEITNELKEHFDKGTFINFD</sequence>
<dbReference type="STRING" id="857293.CAAU_1302"/>
<evidence type="ECO:0000313" key="7">
    <source>
        <dbReference type="Proteomes" id="UP000007652"/>
    </source>
</evidence>
<dbReference type="GO" id="GO:0005737">
    <property type="term" value="C:cytoplasm"/>
    <property type="evidence" value="ECO:0007669"/>
    <property type="project" value="UniProtKB-SubCell"/>
</dbReference>
<dbReference type="RefSeq" id="WP_008908656.1">
    <property type="nucleotide sequence ID" value="NZ_CAKP01000067.1"/>
</dbReference>
<accession>I7J517</accession>
<name>I7J517_9CLOT</name>
<dbReference type="AlphaFoldDB" id="I7J517"/>
<dbReference type="HAMAP" id="MF_01197">
    <property type="entry name" value="SepF"/>
    <property type="match status" value="1"/>
</dbReference>
<comment type="similarity">
    <text evidence="5">Belongs to the SepF family.</text>
</comment>
<evidence type="ECO:0000256" key="3">
    <source>
        <dbReference type="ARBA" id="ARBA00023306"/>
    </source>
</evidence>
<dbReference type="GO" id="GO:0000917">
    <property type="term" value="P:division septum assembly"/>
    <property type="evidence" value="ECO:0007669"/>
    <property type="project" value="UniProtKB-KW"/>
</dbReference>
<evidence type="ECO:0000313" key="6">
    <source>
        <dbReference type="EMBL" id="CCJ33386.1"/>
    </source>
</evidence>
<reference evidence="6 7" key="1">
    <citation type="journal article" date="2011" name="J. Bacteriol.">
        <title>Draft genome sequence of Caloramator australicus strain RC3T, a thermoanaerobe from the Great Artesian Basin of Australia.</title>
        <authorList>
            <person name="Ogg C.D."/>
            <person name="Patel B.K.C."/>
        </authorList>
    </citation>
    <scope>NUCLEOTIDE SEQUENCE [LARGE SCALE GENOMIC DNA]</scope>
    <source>
        <strain evidence="6 7">RC3</strain>
    </source>
</reference>